<gene>
    <name evidence="1" type="ORF">ACFSW5_04860</name>
</gene>
<proteinExistence type="predicted"/>
<dbReference type="Proteomes" id="UP001597493">
    <property type="component" value="Unassembled WGS sequence"/>
</dbReference>
<comment type="caution">
    <text evidence="1">The sequence shown here is derived from an EMBL/GenBank/DDBJ whole genome shotgun (WGS) entry which is preliminary data.</text>
</comment>
<evidence type="ECO:0000313" key="2">
    <source>
        <dbReference type="Proteomes" id="UP001597493"/>
    </source>
</evidence>
<reference evidence="2" key="1">
    <citation type="journal article" date="2019" name="Int. J. Syst. Evol. Microbiol.">
        <title>The Global Catalogue of Microorganisms (GCM) 10K type strain sequencing project: providing services to taxonomists for standard genome sequencing and annotation.</title>
        <authorList>
            <consortium name="The Broad Institute Genomics Platform"/>
            <consortium name="The Broad Institute Genome Sequencing Center for Infectious Disease"/>
            <person name="Wu L."/>
            <person name="Ma J."/>
        </authorList>
    </citation>
    <scope>NUCLEOTIDE SEQUENCE [LARGE SCALE GENOMIC DNA]</scope>
    <source>
        <strain evidence="2">TISTR 1827</strain>
    </source>
</reference>
<organism evidence="1 2">
    <name type="scientific">Paenibacillus thailandensis</name>
    <dbReference type="NCBI Taxonomy" id="393250"/>
    <lineage>
        <taxon>Bacteria</taxon>
        <taxon>Bacillati</taxon>
        <taxon>Bacillota</taxon>
        <taxon>Bacilli</taxon>
        <taxon>Bacillales</taxon>
        <taxon>Paenibacillaceae</taxon>
        <taxon>Paenibacillus</taxon>
    </lineage>
</organism>
<evidence type="ECO:0000313" key="1">
    <source>
        <dbReference type="EMBL" id="MFD2659593.1"/>
    </source>
</evidence>
<sequence length="164" mass="18656">MSEHTICPWCQTEIVWDEELGPEEYCPHCDNELSGYRTVQFGIDREEDETEDWDGVEIPTDFSEEAEGKDKVWQEADAVLRTIVDDQEEAPECPECKEYMAELGVQTVGGNFQPKTHPSIGKPLVNETFEVVWYVCPACFRTTSVMGQAGRDTMLERLVAQKKA</sequence>
<protein>
    <submittedName>
        <fullName evidence="1">Uncharacterized protein</fullName>
    </submittedName>
</protein>
<accession>A0ABW5QT30</accession>
<dbReference type="EMBL" id="JBHUMY010000005">
    <property type="protein sequence ID" value="MFD2659593.1"/>
    <property type="molecule type" value="Genomic_DNA"/>
</dbReference>
<keyword evidence="2" id="KW-1185">Reference proteome</keyword>
<dbReference type="RefSeq" id="WP_379270280.1">
    <property type="nucleotide sequence ID" value="NZ_JBHUGT010000013.1"/>
</dbReference>
<name>A0ABW5QT30_9BACL</name>